<dbReference type="EMBL" id="JACHIW010000002">
    <property type="protein sequence ID" value="MBB5158491.1"/>
    <property type="molecule type" value="Genomic_DNA"/>
</dbReference>
<reference evidence="3 4" key="1">
    <citation type="submission" date="2020-08" db="EMBL/GenBank/DDBJ databases">
        <title>Sequencing the genomes of 1000 actinobacteria strains.</title>
        <authorList>
            <person name="Klenk H.-P."/>
        </authorList>
    </citation>
    <scope>NUCLEOTIDE SEQUENCE [LARGE SCALE GENOMIC DNA]</scope>
    <source>
        <strain evidence="3 4">DSM 45584</strain>
    </source>
</reference>
<feature type="transmembrane region" description="Helical" evidence="1">
    <location>
        <begin position="314"/>
        <end position="336"/>
    </location>
</feature>
<comment type="caution">
    <text evidence="3">The sequence shown here is derived from an EMBL/GenBank/DDBJ whole genome shotgun (WGS) entry which is preliminary data.</text>
</comment>
<keyword evidence="1" id="KW-0472">Membrane</keyword>
<evidence type="ECO:0000256" key="1">
    <source>
        <dbReference type="SAM" id="Phobius"/>
    </source>
</evidence>
<protein>
    <recommendedName>
        <fullName evidence="2">NB-ARC domain-containing protein</fullName>
    </recommendedName>
</protein>
<proteinExistence type="predicted"/>
<sequence>MGEEAETRNEQSGTVNGPVAQVGAVYGGIHFGGQPRDPAVPWQLPPAVGSFAGQADELAALNAMVDDSARVVVVSAVEGTTGIGKTALVVHWANRMAQRFPDGQLYVNLRGSDPAGWPVRPADVLRSFLEALGDNKIPSDVAALASRYRTLLAGKRVLVVLDDARDAEQVRPLLPGGSNSFVVVTSRSQLTGLIAEGARSLTLDALSADEARELLARRLGDDRLAAEGQAVDELIELCGRLPHGLSVVAAHAANAPLSALAAELRSAVGHSADGNLTSKMAAVLDWSRAKAEPSVDPDWRSRVGVPAWVRSPKVLFAAAVAVAATALLVSTGMIVASGFFGLGYFVIRFALLFAGLVLMERPDRRAAIGSGLVVANAIYFLVDALVSIHGSADVWGWLEFFAVIAFTVSLVARLAPFSAVPRRARIVPPTRRPLAYAVLGAAVAQFILLFAGIPTEYGSVTIMGGVGALAALLPVVAIGGLCVATALTEAGDESQRVFVASTVIAYLGPELLLMLGSLLLGKFSYLGGGFWSDGEISGSWGGFAIAQAVAAAALMASTLVVLRRAAESS</sequence>
<feature type="transmembrane region" description="Helical" evidence="1">
    <location>
        <begin position="342"/>
        <end position="359"/>
    </location>
</feature>
<feature type="transmembrane region" description="Helical" evidence="1">
    <location>
        <begin position="540"/>
        <end position="562"/>
    </location>
</feature>
<dbReference type="PRINTS" id="PR00364">
    <property type="entry name" value="DISEASERSIST"/>
</dbReference>
<feature type="transmembrane region" description="Helical" evidence="1">
    <location>
        <begin position="434"/>
        <end position="453"/>
    </location>
</feature>
<keyword evidence="4" id="KW-1185">Reference proteome</keyword>
<keyword evidence="1" id="KW-0812">Transmembrane</keyword>
<dbReference type="AlphaFoldDB" id="A0A840QEQ2"/>
<dbReference type="PANTHER" id="PTHR47691:SF3">
    <property type="entry name" value="HTH-TYPE TRANSCRIPTIONAL REGULATOR RV0890C-RELATED"/>
    <property type="match status" value="1"/>
</dbReference>
<evidence type="ECO:0000259" key="2">
    <source>
        <dbReference type="Pfam" id="PF00931"/>
    </source>
</evidence>
<feature type="transmembrane region" description="Helical" evidence="1">
    <location>
        <begin position="394"/>
        <end position="414"/>
    </location>
</feature>
<evidence type="ECO:0000313" key="3">
    <source>
        <dbReference type="EMBL" id="MBB5158491.1"/>
    </source>
</evidence>
<feature type="transmembrane region" description="Helical" evidence="1">
    <location>
        <begin position="497"/>
        <end position="520"/>
    </location>
</feature>
<dbReference type="InterPro" id="IPR027417">
    <property type="entry name" value="P-loop_NTPase"/>
</dbReference>
<dbReference type="Gene3D" id="3.40.50.300">
    <property type="entry name" value="P-loop containing nucleotide triphosphate hydrolases"/>
    <property type="match status" value="1"/>
</dbReference>
<dbReference type="RefSeq" id="WP_312864530.1">
    <property type="nucleotide sequence ID" value="NZ_JACHIW010000002.1"/>
</dbReference>
<dbReference type="Proteomes" id="UP000584374">
    <property type="component" value="Unassembled WGS sequence"/>
</dbReference>
<accession>A0A840QEQ2</accession>
<dbReference type="Pfam" id="PF00931">
    <property type="entry name" value="NB-ARC"/>
    <property type="match status" value="1"/>
</dbReference>
<name>A0A840QEQ2_9PSEU</name>
<dbReference type="InterPro" id="IPR002182">
    <property type="entry name" value="NB-ARC"/>
</dbReference>
<feature type="transmembrane region" description="Helical" evidence="1">
    <location>
        <begin position="459"/>
        <end position="485"/>
    </location>
</feature>
<feature type="domain" description="NB-ARC" evidence="2">
    <location>
        <begin position="74"/>
        <end position="217"/>
    </location>
</feature>
<dbReference type="SUPFAM" id="SSF52540">
    <property type="entry name" value="P-loop containing nucleoside triphosphate hydrolases"/>
    <property type="match status" value="1"/>
</dbReference>
<dbReference type="GO" id="GO:0043531">
    <property type="term" value="F:ADP binding"/>
    <property type="evidence" value="ECO:0007669"/>
    <property type="project" value="InterPro"/>
</dbReference>
<organism evidence="3 4">
    <name type="scientific">Saccharopolyspora phatthalungensis</name>
    <dbReference type="NCBI Taxonomy" id="664693"/>
    <lineage>
        <taxon>Bacteria</taxon>
        <taxon>Bacillati</taxon>
        <taxon>Actinomycetota</taxon>
        <taxon>Actinomycetes</taxon>
        <taxon>Pseudonocardiales</taxon>
        <taxon>Pseudonocardiaceae</taxon>
        <taxon>Saccharopolyspora</taxon>
    </lineage>
</organism>
<gene>
    <name evidence="3" type="ORF">BJ970_006090</name>
</gene>
<feature type="transmembrane region" description="Helical" evidence="1">
    <location>
        <begin position="366"/>
        <end position="388"/>
    </location>
</feature>
<evidence type="ECO:0000313" key="4">
    <source>
        <dbReference type="Proteomes" id="UP000584374"/>
    </source>
</evidence>
<dbReference type="PANTHER" id="PTHR47691">
    <property type="entry name" value="REGULATOR-RELATED"/>
    <property type="match status" value="1"/>
</dbReference>
<keyword evidence="1" id="KW-1133">Transmembrane helix</keyword>